<feature type="region of interest" description="Disordered" evidence="1">
    <location>
        <begin position="34"/>
        <end position="111"/>
    </location>
</feature>
<dbReference type="Proteomes" id="UP001153269">
    <property type="component" value="Unassembled WGS sequence"/>
</dbReference>
<organism evidence="2 3">
    <name type="scientific">Pleuronectes platessa</name>
    <name type="common">European plaice</name>
    <dbReference type="NCBI Taxonomy" id="8262"/>
    <lineage>
        <taxon>Eukaryota</taxon>
        <taxon>Metazoa</taxon>
        <taxon>Chordata</taxon>
        <taxon>Craniata</taxon>
        <taxon>Vertebrata</taxon>
        <taxon>Euteleostomi</taxon>
        <taxon>Actinopterygii</taxon>
        <taxon>Neopterygii</taxon>
        <taxon>Teleostei</taxon>
        <taxon>Neoteleostei</taxon>
        <taxon>Acanthomorphata</taxon>
        <taxon>Carangaria</taxon>
        <taxon>Pleuronectiformes</taxon>
        <taxon>Pleuronectoidei</taxon>
        <taxon>Pleuronectidae</taxon>
        <taxon>Pleuronectes</taxon>
    </lineage>
</organism>
<feature type="compositionally biased region" description="Basic and acidic residues" evidence="1">
    <location>
        <begin position="53"/>
        <end position="93"/>
    </location>
</feature>
<name>A0A9N7TIT4_PLEPL</name>
<sequence>MNLELELNQFGKEHGLRTRLSPWVHHLKLCNHLKEEEEEEDKEEEEEEEEGEKGEGAERKDDVRPREGGKEEVGKEERGKEERGEEERGKEERGEEESVAESHGDFAGFIQTRLQVGMENGRHPLNLKPRPFAGRGQYDGRVRWAEDSLD</sequence>
<reference evidence="2" key="1">
    <citation type="submission" date="2020-03" db="EMBL/GenBank/DDBJ databases">
        <authorList>
            <person name="Weist P."/>
        </authorList>
    </citation>
    <scope>NUCLEOTIDE SEQUENCE</scope>
</reference>
<proteinExistence type="predicted"/>
<keyword evidence="3" id="KW-1185">Reference proteome</keyword>
<accession>A0A9N7TIT4</accession>
<evidence type="ECO:0000256" key="1">
    <source>
        <dbReference type="SAM" id="MobiDB-lite"/>
    </source>
</evidence>
<feature type="compositionally biased region" description="Acidic residues" evidence="1">
    <location>
        <begin position="36"/>
        <end position="52"/>
    </location>
</feature>
<protein>
    <submittedName>
        <fullName evidence="2">Uncharacterized protein</fullName>
    </submittedName>
</protein>
<gene>
    <name evidence="2" type="ORF">PLEPLA_LOCUS472</name>
</gene>
<comment type="caution">
    <text evidence="2">The sequence shown here is derived from an EMBL/GenBank/DDBJ whole genome shotgun (WGS) entry which is preliminary data.</text>
</comment>
<evidence type="ECO:0000313" key="3">
    <source>
        <dbReference type="Proteomes" id="UP001153269"/>
    </source>
</evidence>
<dbReference type="AlphaFoldDB" id="A0A9N7TIT4"/>
<dbReference type="EMBL" id="CADEAL010000019">
    <property type="protein sequence ID" value="CAB1412778.1"/>
    <property type="molecule type" value="Genomic_DNA"/>
</dbReference>
<evidence type="ECO:0000313" key="2">
    <source>
        <dbReference type="EMBL" id="CAB1412778.1"/>
    </source>
</evidence>